<evidence type="ECO:0000256" key="1">
    <source>
        <dbReference type="SAM" id="SignalP"/>
    </source>
</evidence>
<comment type="caution">
    <text evidence="2">The sequence shown here is derived from an EMBL/GenBank/DDBJ whole genome shotgun (WGS) entry which is preliminary data.</text>
</comment>
<keyword evidence="3" id="KW-1185">Reference proteome</keyword>
<dbReference type="SUPFAM" id="SSF48208">
    <property type="entry name" value="Six-hairpin glycosidases"/>
    <property type="match status" value="1"/>
</dbReference>
<feature type="chain" id="PRO_5042115526" evidence="1">
    <location>
        <begin position="17"/>
        <end position="716"/>
    </location>
</feature>
<feature type="signal peptide" evidence="1">
    <location>
        <begin position="1"/>
        <end position="16"/>
    </location>
</feature>
<keyword evidence="2" id="KW-0378">Hydrolase</keyword>
<dbReference type="RefSeq" id="XP_062656778.1">
    <property type="nucleotide sequence ID" value="XM_062799396.1"/>
</dbReference>
<dbReference type="GeneID" id="87836344"/>
<organism evidence="2 3">
    <name type="scientific">Chaetomium fimeti</name>
    <dbReference type="NCBI Taxonomy" id="1854472"/>
    <lineage>
        <taxon>Eukaryota</taxon>
        <taxon>Fungi</taxon>
        <taxon>Dikarya</taxon>
        <taxon>Ascomycota</taxon>
        <taxon>Pezizomycotina</taxon>
        <taxon>Sordariomycetes</taxon>
        <taxon>Sordariomycetidae</taxon>
        <taxon>Sordariales</taxon>
        <taxon>Chaetomiaceae</taxon>
        <taxon>Chaetomium</taxon>
    </lineage>
</organism>
<dbReference type="Gene3D" id="1.50.10.10">
    <property type="match status" value="1"/>
</dbReference>
<dbReference type="InterPro" id="IPR008928">
    <property type="entry name" value="6-hairpin_glycosidase_sf"/>
</dbReference>
<keyword evidence="2" id="KW-0326">Glycosidase</keyword>
<protein>
    <submittedName>
        <fullName evidence="2">Six-hairpin glycosidase-like protein</fullName>
    </submittedName>
</protein>
<reference evidence="2" key="2">
    <citation type="submission" date="2023-06" db="EMBL/GenBank/DDBJ databases">
        <authorList>
            <consortium name="Lawrence Berkeley National Laboratory"/>
            <person name="Haridas S."/>
            <person name="Hensen N."/>
            <person name="Bonometti L."/>
            <person name="Westerberg I."/>
            <person name="Brannstrom I.O."/>
            <person name="Guillou S."/>
            <person name="Cros-Aarteil S."/>
            <person name="Calhoun S."/>
            <person name="Kuo A."/>
            <person name="Mondo S."/>
            <person name="Pangilinan J."/>
            <person name="Riley R."/>
            <person name="Labutti K."/>
            <person name="Andreopoulos B."/>
            <person name="Lipzen A."/>
            <person name="Chen C."/>
            <person name="Yanf M."/>
            <person name="Daum C."/>
            <person name="Ng V."/>
            <person name="Clum A."/>
            <person name="Steindorff A."/>
            <person name="Ohm R."/>
            <person name="Martin F."/>
            <person name="Silar P."/>
            <person name="Natvig D."/>
            <person name="Lalanne C."/>
            <person name="Gautier V."/>
            <person name="Ament-Velasquez S.L."/>
            <person name="Kruys A."/>
            <person name="Hutchinson M.I."/>
            <person name="Powell A.J."/>
            <person name="Barry K."/>
            <person name="Miller A.N."/>
            <person name="Grigoriev I.V."/>
            <person name="Debuchy R."/>
            <person name="Gladieux P."/>
            <person name="Thoren M.H."/>
            <person name="Johannesson H."/>
        </authorList>
    </citation>
    <scope>NUCLEOTIDE SEQUENCE</scope>
    <source>
        <strain evidence="2">CBS 168.71</strain>
    </source>
</reference>
<name>A0AAE0HBI6_9PEZI</name>
<dbReference type="Proteomes" id="UP001278766">
    <property type="component" value="Unassembled WGS sequence"/>
</dbReference>
<sequence>MRALSLFLVLSSVAEAVSIGQRRKIVQSFNVRRTKSSDSTPLQVGNGNFAFGADVTGLQTFKPYAIMSTWGWHNFSLPTTPGQTSVDDYTGLQMWTHGRLVPYEVPNPAQNDISNWLRENPHRLNLARVGFDFGRKDVTEDDLRHKSQELDMWTGRLSSSFVYDGSPVRVETWADPNSDTVAVNVNSKLLRRSLGLFFDFPYPDKEKFNAPFVGHFNLTSKHSTALDQQSPNTATIKHTLDDTTYYTHISWSGHGNINGPTNGTHRYTFTSAQTNNVRLTITFSSAPNPEPTPYPRVTAASRAWWNSFWARGAFIDLTSVHDPRAHDLQKRIILSQYLTTINSASSYPPQESGLVNNGWHGKFHLEMTLWHTLPFARWNHADLVRRSQPATYEQILPAALSRAQAQGYAKGARWGKMTDPQTGRSAPGDINALLIWQQPHPLYFAEVEWRAATAKRGRRGSSGSAAEETLARWDAVVTATADFMASYAWWNASTGVFDLGPPMYPVSENTDPNATRNAAFELAYWRFGLDVAVRWKERMGRPVPGEWVTVRDGLAPLPMADGTYAVYEGIEGMWTSNETTNDHPAMAGIYGLLPPPASGPPLDMDALKKTARKIKELWALDFSYGWDFAMLAMNSLRLGDPEQAVEYLLHPIFQFDDAGYPVGGSRVPTPYFPNSASLLVATAMMAGGWDGDEGKTGHWPKSWEKHVRVEGFLPAL</sequence>
<dbReference type="AlphaFoldDB" id="A0AAE0HBI6"/>
<reference evidence="2" key="1">
    <citation type="journal article" date="2023" name="Mol. Phylogenet. Evol.">
        <title>Genome-scale phylogeny and comparative genomics of the fungal order Sordariales.</title>
        <authorList>
            <person name="Hensen N."/>
            <person name="Bonometti L."/>
            <person name="Westerberg I."/>
            <person name="Brannstrom I.O."/>
            <person name="Guillou S."/>
            <person name="Cros-Aarteil S."/>
            <person name="Calhoun S."/>
            <person name="Haridas S."/>
            <person name="Kuo A."/>
            <person name="Mondo S."/>
            <person name="Pangilinan J."/>
            <person name="Riley R."/>
            <person name="LaButti K."/>
            <person name="Andreopoulos B."/>
            <person name="Lipzen A."/>
            <person name="Chen C."/>
            <person name="Yan M."/>
            <person name="Daum C."/>
            <person name="Ng V."/>
            <person name="Clum A."/>
            <person name="Steindorff A."/>
            <person name="Ohm R.A."/>
            <person name="Martin F."/>
            <person name="Silar P."/>
            <person name="Natvig D.O."/>
            <person name="Lalanne C."/>
            <person name="Gautier V."/>
            <person name="Ament-Velasquez S.L."/>
            <person name="Kruys A."/>
            <person name="Hutchinson M.I."/>
            <person name="Powell A.J."/>
            <person name="Barry K."/>
            <person name="Miller A.N."/>
            <person name="Grigoriev I.V."/>
            <person name="Debuchy R."/>
            <person name="Gladieux P."/>
            <person name="Hiltunen Thoren M."/>
            <person name="Johannesson H."/>
        </authorList>
    </citation>
    <scope>NUCLEOTIDE SEQUENCE</scope>
    <source>
        <strain evidence="2">CBS 168.71</strain>
    </source>
</reference>
<dbReference type="InterPro" id="IPR012341">
    <property type="entry name" value="6hp_glycosidase-like_sf"/>
</dbReference>
<dbReference type="EMBL" id="JAUEPN010000006">
    <property type="protein sequence ID" value="KAK3293264.1"/>
    <property type="molecule type" value="Genomic_DNA"/>
</dbReference>
<dbReference type="GO" id="GO:0005975">
    <property type="term" value="P:carbohydrate metabolic process"/>
    <property type="evidence" value="ECO:0007669"/>
    <property type="project" value="InterPro"/>
</dbReference>
<evidence type="ECO:0000313" key="2">
    <source>
        <dbReference type="EMBL" id="KAK3293264.1"/>
    </source>
</evidence>
<accession>A0AAE0HBI6</accession>
<gene>
    <name evidence="2" type="ORF">B0H64DRAFT_209501</name>
</gene>
<evidence type="ECO:0000313" key="3">
    <source>
        <dbReference type="Proteomes" id="UP001278766"/>
    </source>
</evidence>
<proteinExistence type="predicted"/>
<keyword evidence="1" id="KW-0732">Signal</keyword>
<dbReference type="GO" id="GO:0016798">
    <property type="term" value="F:hydrolase activity, acting on glycosyl bonds"/>
    <property type="evidence" value="ECO:0007669"/>
    <property type="project" value="UniProtKB-KW"/>
</dbReference>